<keyword evidence="1" id="KW-0808">Transferase</keyword>
<reference evidence="1 2" key="1">
    <citation type="submission" date="2015-03" db="EMBL/GenBank/DDBJ databases">
        <title>Luteipulveratus halotolerans sp. nov., a novel actinobacterium (Dermacoccaceae) from Sarawak, Malaysia.</title>
        <authorList>
            <person name="Juboi H."/>
            <person name="Basik A."/>
            <person name="Shamsul S.S."/>
            <person name="Arnold P."/>
            <person name="Schmitt E.K."/>
            <person name="Sanglier J.-J."/>
            <person name="Yeo T."/>
        </authorList>
    </citation>
    <scope>NUCLEOTIDE SEQUENCE [LARGE SCALE GENOMIC DNA]</scope>
    <source>
        <strain evidence="1 2">MN07-A0370</strain>
    </source>
</reference>
<dbReference type="GO" id="GO:0032259">
    <property type="term" value="P:methylation"/>
    <property type="evidence" value="ECO:0007669"/>
    <property type="project" value="UniProtKB-KW"/>
</dbReference>
<keyword evidence="1" id="KW-0489">Methyltransferase</keyword>
<dbReference type="Pfam" id="PF13489">
    <property type="entry name" value="Methyltransf_23"/>
    <property type="match status" value="1"/>
</dbReference>
<dbReference type="AlphaFoldDB" id="A0A0K1JJN3"/>
<keyword evidence="2" id="KW-1185">Reference proteome</keyword>
<evidence type="ECO:0000313" key="2">
    <source>
        <dbReference type="Proteomes" id="UP000066480"/>
    </source>
</evidence>
<sequence>MVGVCEVCGDGLRPRVLRGGATLQECTRCGHLLRDLINAPAAHRDHAYGGEPTLDRLRLGLTYTALRRSLPRPARSVFEIGYGGGGLLRRFYDDGAQIAGADPDQLEVDVDPVVLEHGRLWASPVEDVDTQEVACDLVFGVHVLEHVTDPARTLRVSWDLLQPGGVAQFLTPAGDSTGPRWYGQGWWMLEDPTHIRFFTADSLARLARDAGFVDVQVRRPVLDSVITDAASAARVTSKRSRPAGVLASRGVLALGIATAPLVLGARTAYPRMRPTLQLIARRPNA</sequence>
<dbReference type="Proteomes" id="UP000066480">
    <property type="component" value="Chromosome"/>
</dbReference>
<dbReference type="InterPro" id="IPR029063">
    <property type="entry name" value="SAM-dependent_MTases_sf"/>
</dbReference>
<dbReference type="KEGG" id="lmoi:VV02_14390"/>
<organism evidence="1 2">
    <name type="scientific">Luteipulveratus mongoliensis</name>
    <dbReference type="NCBI Taxonomy" id="571913"/>
    <lineage>
        <taxon>Bacteria</taxon>
        <taxon>Bacillati</taxon>
        <taxon>Actinomycetota</taxon>
        <taxon>Actinomycetes</taxon>
        <taxon>Micrococcales</taxon>
        <taxon>Dermacoccaceae</taxon>
        <taxon>Luteipulveratus</taxon>
    </lineage>
</organism>
<proteinExistence type="predicted"/>
<accession>A0A0K1JJN3</accession>
<gene>
    <name evidence="1" type="ORF">VV02_14390</name>
</gene>
<dbReference type="Gene3D" id="3.40.50.150">
    <property type="entry name" value="Vaccinia Virus protein VP39"/>
    <property type="match status" value="1"/>
</dbReference>
<dbReference type="EMBL" id="CP011112">
    <property type="protein sequence ID" value="AKU16780.1"/>
    <property type="molecule type" value="Genomic_DNA"/>
</dbReference>
<name>A0A0K1JJN3_9MICO</name>
<dbReference type="OrthoDB" id="7537532at2"/>
<protein>
    <submittedName>
        <fullName evidence="1">Methyltransferase</fullName>
    </submittedName>
</protein>
<evidence type="ECO:0000313" key="1">
    <source>
        <dbReference type="EMBL" id="AKU16780.1"/>
    </source>
</evidence>
<dbReference type="GO" id="GO:0008168">
    <property type="term" value="F:methyltransferase activity"/>
    <property type="evidence" value="ECO:0007669"/>
    <property type="project" value="UniProtKB-KW"/>
</dbReference>
<dbReference type="SUPFAM" id="SSF53335">
    <property type="entry name" value="S-adenosyl-L-methionine-dependent methyltransferases"/>
    <property type="match status" value="1"/>
</dbReference>
<dbReference type="STRING" id="571913.VV02_14390"/>